<dbReference type="Pfam" id="PF00561">
    <property type="entry name" value="Abhydrolase_1"/>
    <property type="match status" value="1"/>
</dbReference>
<feature type="active site" description="Charge relay system" evidence="2">
    <location>
        <position position="279"/>
    </location>
</feature>
<comment type="caution">
    <text evidence="4">The sequence shown here is derived from an EMBL/GenBank/DDBJ whole genome shotgun (WGS) entry which is preliminary data.</text>
</comment>
<comment type="similarity">
    <text evidence="1">Belongs to the AB hydrolase superfamily. AB hydrolase 4 family.</text>
</comment>
<dbReference type="RefSeq" id="WP_002641735.1">
    <property type="nucleotide sequence ID" value="NZ_CP019448.1"/>
</dbReference>
<dbReference type="STRING" id="641147.HMPREF9021_01195"/>
<sequence length="312" mass="34974">MFQYTHPIPPKWLRNAHAQTIYAKTRQSPTPHYRRELWTDSHQTDLVAYDFVDSPYANAPVVVLFHGLEGSSHSHYSVELMRCVQERGWHGVVAHFRGCGGVRAIRAYHSGDTQEIAHMLGCLKTRYPTQKIYAMGVSLGGNALAKYLGEQGNLAIVDAAAVVSAPVNLNAAADALSAGMAKWLYTPYFLHTLKHKVPYHRTVKTLSEFDDVYTAPMHGFSGCRDYYTRCEALPYLPKITRPTLLLNAQNDPFLPAEFLPNSQQVSRSVMLLQPEHGGHCGFVNGEGRGNIRWLPETVLSFFEYAESEKSSF</sequence>
<name>V9HLB8_9NEIS</name>
<feature type="active site" description="Charge relay system" evidence="2">
    <location>
        <position position="251"/>
    </location>
</feature>
<feature type="domain" description="AB hydrolase-1" evidence="3">
    <location>
        <begin position="60"/>
        <end position="194"/>
    </location>
</feature>
<reference evidence="4 5" key="2">
    <citation type="submission" date="2011-10" db="EMBL/GenBank/DDBJ databases">
        <title>The Genome Sequence of Simonsiella muelleri ATCC 29453.</title>
        <authorList>
            <consortium name="The Broad Institute Genome Sequencing Platform"/>
            <consortium name="The Broad Institute Genome Sequencing Center for Infectious Disease"/>
            <person name="Earl A."/>
            <person name="Ward D."/>
            <person name="Feldgarden M."/>
            <person name="Gevers D."/>
            <person name="Izard J."/>
            <person name="Baranova O.V."/>
            <person name="Blanton J.M."/>
            <person name="Tanner A.C."/>
            <person name="Dewhirst F."/>
            <person name="Young S.K."/>
            <person name="Zeng Q."/>
            <person name="Gargeya S."/>
            <person name="Fitzgerald M."/>
            <person name="Haas B."/>
            <person name="Abouelleil A."/>
            <person name="Alvarado L."/>
            <person name="Arachchi H.M."/>
            <person name="Berlin A."/>
            <person name="Brown A."/>
            <person name="Chapman S.B."/>
            <person name="Chen Z."/>
            <person name="Dunbar C."/>
            <person name="Freedman E."/>
            <person name="Gearin G."/>
            <person name="Goldberg J."/>
            <person name="Griggs A."/>
            <person name="Gujja S."/>
            <person name="Heiman D."/>
            <person name="Howarth C."/>
            <person name="Larson L."/>
            <person name="Lui A."/>
            <person name="MacDonald P.J.P."/>
            <person name="Montmayeur A."/>
            <person name="Murphy C."/>
            <person name="Neiman D."/>
            <person name="Pearson M."/>
            <person name="Priest M."/>
            <person name="Roberts A."/>
            <person name="Saif S."/>
            <person name="Shea T."/>
            <person name="Shenoy N."/>
            <person name="Sisk P."/>
            <person name="Stolte C."/>
            <person name="Sykes S."/>
            <person name="Wortman J."/>
            <person name="Nusbaum C."/>
            <person name="Birren B."/>
        </authorList>
    </citation>
    <scope>NUCLEOTIDE SEQUENCE [LARGE SCALE GENOMIC DNA]</scope>
    <source>
        <strain evidence="4 5">ATCC 29453</strain>
    </source>
</reference>
<keyword evidence="5" id="KW-1185">Reference proteome</keyword>
<dbReference type="InterPro" id="IPR000073">
    <property type="entry name" value="AB_hydrolase_1"/>
</dbReference>
<dbReference type="GO" id="GO:0034338">
    <property type="term" value="F:short-chain carboxylesterase activity"/>
    <property type="evidence" value="ECO:0007669"/>
    <property type="project" value="TreeGrafter"/>
</dbReference>
<reference evidence="4 5" key="1">
    <citation type="submission" date="2010-03" db="EMBL/GenBank/DDBJ databases">
        <authorList>
            <consortium name="The Broad Institute Genome Sequencing Platform"/>
            <person name="Ward D."/>
            <person name="Earl A."/>
            <person name="Feldgarden M."/>
            <person name="Gevers D."/>
            <person name="Young S."/>
            <person name="Zeng Q."/>
            <person name="Koehrsen M."/>
            <person name="Alvarado L."/>
            <person name="Berlin A.M."/>
            <person name="Borenstein D."/>
            <person name="Chapman S.B."/>
            <person name="Chen Z."/>
            <person name="Engels R."/>
            <person name="Freedman E."/>
            <person name="Gellesch M."/>
            <person name="Goldberg J."/>
            <person name="Griggs A."/>
            <person name="Gujja S."/>
            <person name="Heilman E.R."/>
            <person name="Heiman D.I."/>
            <person name="Hepburn T.A."/>
            <person name="Howarth C."/>
            <person name="Jen D."/>
            <person name="Larson L."/>
            <person name="Mehta T."/>
            <person name="Park D."/>
            <person name="Pearson M."/>
            <person name="Richards J."/>
            <person name="Roberts A."/>
            <person name="Saif S."/>
            <person name="Shea T.D."/>
            <person name="Shenoy N."/>
            <person name="Sisk P."/>
            <person name="Stolte C."/>
            <person name="Sykes S.N."/>
            <person name="Walk T."/>
            <person name="White J."/>
            <person name="Yandava C."/>
            <person name="Izard J."/>
            <person name="Baranova O.V."/>
            <person name="Blanton J.M."/>
            <person name="Tanner A.C."/>
            <person name="Dewhirst F."/>
            <person name="Haas B."/>
            <person name="Nusbaum C."/>
            <person name="Birren B."/>
        </authorList>
    </citation>
    <scope>NUCLEOTIDE SEQUENCE [LARGE SCALE GENOMIC DNA]</scope>
    <source>
        <strain evidence="4 5">ATCC 29453</strain>
    </source>
</reference>
<protein>
    <recommendedName>
        <fullName evidence="3">AB hydrolase-1 domain-containing protein</fullName>
    </recommendedName>
</protein>
<dbReference type="KEGG" id="smur:BWP33_04585"/>
<gene>
    <name evidence="4" type="ORF">HMPREF9021_01195</name>
</gene>
<dbReference type="eggNOG" id="COG0429">
    <property type="taxonomic scope" value="Bacteria"/>
</dbReference>
<dbReference type="EMBL" id="ADCY02000024">
    <property type="protein sequence ID" value="EFG30967.2"/>
    <property type="molecule type" value="Genomic_DNA"/>
</dbReference>
<dbReference type="Gene3D" id="3.40.50.1820">
    <property type="entry name" value="alpha/beta hydrolase"/>
    <property type="match status" value="1"/>
</dbReference>
<proteinExistence type="inferred from homology"/>
<evidence type="ECO:0000313" key="4">
    <source>
        <dbReference type="EMBL" id="EFG30967.2"/>
    </source>
</evidence>
<dbReference type="InterPro" id="IPR050960">
    <property type="entry name" value="AB_hydrolase_4_sf"/>
</dbReference>
<evidence type="ECO:0000256" key="1">
    <source>
        <dbReference type="ARBA" id="ARBA00010884"/>
    </source>
</evidence>
<dbReference type="GO" id="GO:0047372">
    <property type="term" value="F:monoacylglycerol lipase activity"/>
    <property type="evidence" value="ECO:0007669"/>
    <property type="project" value="TreeGrafter"/>
</dbReference>
<accession>V9HLB8</accession>
<dbReference type="PANTHER" id="PTHR10794:SF94">
    <property type="entry name" value="ESTERASE YHET-RELATED"/>
    <property type="match status" value="1"/>
</dbReference>
<dbReference type="InterPro" id="IPR029058">
    <property type="entry name" value="AB_hydrolase_fold"/>
</dbReference>
<dbReference type="InterPro" id="IPR012020">
    <property type="entry name" value="ABHD4"/>
</dbReference>
<dbReference type="PANTHER" id="PTHR10794">
    <property type="entry name" value="ABHYDROLASE DOMAIN-CONTAINING PROTEIN"/>
    <property type="match status" value="1"/>
</dbReference>
<dbReference type="SUPFAM" id="SSF53474">
    <property type="entry name" value="alpha/beta-Hydrolases"/>
    <property type="match status" value="1"/>
</dbReference>
<evidence type="ECO:0000256" key="2">
    <source>
        <dbReference type="PIRSR" id="PIRSR005211-1"/>
    </source>
</evidence>
<evidence type="ECO:0000259" key="3">
    <source>
        <dbReference type="Pfam" id="PF00561"/>
    </source>
</evidence>
<dbReference type="PIRSF" id="PIRSF005211">
    <property type="entry name" value="Ab_hydro_YheT"/>
    <property type="match status" value="1"/>
</dbReference>
<dbReference type="AlphaFoldDB" id="V9HLB8"/>
<dbReference type="Proteomes" id="UP000017813">
    <property type="component" value="Unassembled WGS sequence"/>
</dbReference>
<dbReference type="HOGENOM" id="CLU_032487_0_0_4"/>
<evidence type="ECO:0000313" key="5">
    <source>
        <dbReference type="Proteomes" id="UP000017813"/>
    </source>
</evidence>
<dbReference type="OrthoDB" id="332676at2"/>
<organism evidence="4 5">
    <name type="scientific">Simonsiella muelleri ATCC 29453</name>
    <dbReference type="NCBI Taxonomy" id="641147"/>
    <lineage>
        <taxon>Bacteria</taxon>
        <taxon>Pseudomonadati</taxon>
        <taxon>Pseudomonadota</taxon>
        <taxon>Betaproteobacteria</taxon>
        <taxon>Neisseriales</taxon>
        <taxon>Neisseriaceae</taxon>
        <taxon>Simonsiella</taxon>
    </lineage>
</organism>
<feature type="active site" description="Charge relay system" evidence="2">
    <location>
        <position position="138"/>
    </location>
</feature>